<evidence type="ECO:0000313" key="5">
    <source>
        <dbReference type="EMBL" id="RAK43381.1"/>
    </source>
</evidence>
<keyword evidence="2" id="KW-0238">DNA-binding</keyword>
<sequence>MPDGGVRLPGGPPRAISGEILRTRLIDRLAARWDVPVTTVVAGPGFGKSTALAQATRLHAADPRGLEAWVTCEPGDEDARRLAAAICRAFAVDTPAVSPLDAVLEALRSASPIETCLILDDCHEIPPGSSGQRLITDLVTGLPPGAHLVLSGRRLPSARLHAADLLDGVLEADLAFDAGELGQAARHAERPAADVAGLGGWPALVRLTLAAPAGVARDYLWEEVISALSPGDRDALLCLAVLGSADIATLGALAPVPLELDRIPLVSRFGEGEFRAHPLWNDALVRLMPADQVASVRARAADLLLDRGDALRAGSIAIAAGDVALLDRASVVLVASTLATFPQDTGVRWLAAVPEVMHDRPGLRLLTAATRYASRADDAFIDDMALNHEDPRVKTIALSLATIAAHARGDENRLGALFQKSLDLPGAEREPTLRLLMAGVRGAIFELMGSIDDALALLDDLPPDDVDQQPGKIIVRFHVYLLLLAGRADEAAVIAQKYLADSPYAHVRRMPQFARWMAGDPRDLLPAAHDASHPAHLPESDANDRYRFNFLAFAAVVAASLGDRSALDHVSAQLDASGLGADTRDAAMLATASAARAVLDGDEQAATAAIADFIADHPLDDPVAQVHLRRFLGYAYVLSPQARELWDAEPLGPAHQRVREAVRLLLAGRAGRLTSTGDVTPETVLIALPLPWSVELAAHATAAGLPFGRRLMRWLADRLGRRAHEALHPLLADHARPALVAGARRLLAAVPAQAAGHARVEVLGPLRVVVDGNPVELRRRRVRELLSVLAAHEEMDRDRLMDLLWPDLDPAAAARNLRVTLTYLRQALGPDHLRCDRSWVRLARSAALTVDLAELRDHLDEARRARQRGDPAAADAALGAALRLWRGDPLTDLPTTDSTAVSLLAELTEAALTLGERRLAQGDTTAAADLARRAMAAEPYAERAMRLLLAVETQRRDPAALRRTVSRVRQTLSSLGAAPEQATRIVLRQAELAVR</sequence>
<evidence type="ECO:0000313" key="6">
    <source>
        <dbReference type="Proteomes" id="UP000249341"/>
    </source>
</evidence>
<dbReference type="InterPro" id="IPR001867">
    <property type="entry name" value="OmpR/PhoB-type_DNA-bd"/>
</dbReference>
<dbReference type="Gene3D" id="1.25.40.10">
    <property type="entry name" value="Tetratricopeptide repeat domain"/>
    <property type="match status" value="1"/>
</dbReference>
<dbReference type="InterPro" id="IPR036388">
    <property type="entry name" value="WH-like_DNA-bd_sf"/>
</dbReference>
<dbReference type="OrthoDB" id="3654124at2"/>
<dbReference type="InterPro" id="IPR016032">
    <property type="entry name" value="Sig_transdc_resp-reg_C-effctor"/>
</dbReference>
<dbReference type="PANTHER" id="PTHR35807">
    <property type="entry name" value="TRANSCRIPTIONAL REGULATOR REDD-RELATED"/>
    <property type="match status" value="1"/>
</dbReference>
<dbReference type="GO" id="GO:0003677">
    <property type="term" value="F:DNA binding"/>
    <property type="evidence" value="ECO:0007669"/>
    <property type="project" value="UniProtKB-KW"/>
</dbReference>
<evidence type="ECO:0000256" key="2">
    <source>
        <dbReference type="ARBA" id="ARBA00023125"/>
    </source>
</evidence>
<dbReference type="SUPFAM" id="SSF48452">
    <property type="entry name" value="TPR-like"/>
    <property type="match status" value="1"/>
</dbReference>
<dbReference type="Proteomes" id="UP000249341">
    <property type="component" value="Unassembled WGS sequence"/>
</dbReference>
<dbReference type="RefSeq" id="WP_146616693.1">
    <property type="nucleotide sequence ID" value="NZ_JACHWI010000001.1"/>
</dbReference>
<evidence type="ECO:0000259" key="3">
    <source>
        <dbReference type="SMART" id="SM00862"/>
    </source>
</evidence>
<feature type="domain" description="Bacterial transcriptional activator" evidence="4">
    <location>
        <begin position="850"/>
        <end position="991"/>
    </location>
</feature>
<proteinExistence type="inferred from homology"/>
<comment type="caution">
    <text evidence="5">The sequence shown here is derived from an EMBL/GenBank/DDBJ whole genome shotgun (WGS) entry which is preliminary data.</text>
</comment>
<dbReference type="SMART" id="SM01043">
    <property type="entry name" value="BTAD"/>
    <property type="match status" value="1"/>
</dbReference>
<reference evidence="5 6" key="1">
    <citation type="submission" date="2018-06" db="EMBL/GenBank/DDBJ databases">
        <title>Genomic Encyclopedia of Type Strains, Phase III (KMG-III): the genomes of soil and plant-associated and newly described type strains.</title>
        <authorList>
            <person name="Whitman W."/>
        </authorList>
    </citation>
    <scope>NUCLEOTIDE SEQUENCE [LARGE SCALE GENOMIC DNA]</scope>
    <source>
        <strain evidence="5 6">CGMCC 4.7090</strain>
    </source>
</reference>
<evidence type="ECO:0000256" key="1">
    <source>
        <dbReference type="ARBA" id="ARBA00005820"/>
    </source>
</evidence>
<dbReference type="AlphaFoldDB" id="A0A327ZLX3"/>
<organism evidence="5 6">
    <name type="scientific">Actinoplanes lutulentus</name>
    <dbReference type="NCBI Taxonomy" id="1287878"/>
    <lineage>
        <taxon>Bacteria</taxon>
        <taxon>Bacillati</taxon>
        <taxon>Actinomycetota</taxon>
        <taxon>Actinomycetes</taxon>
        <taxon>Micromonosporales</taxon>
        <taxon>Micromonosporaceae</taxon>
        <taxon>Actinoplanes</taxon>
    </lineage>
</organism>
<comment type="similarity">
    <text evidence="1">Belongs to the AfsR/DnrI/RedD regulatory family.</text>
</comment>
<name>A0A327ZLX3_9ACTN</name>
<accession>A0A327ZLX3</accession>
<dbReference type="SUPFAM" id="SSF46894">
    <property type="entry name" value="C-terminal effector domain of the bipartite response regulators"/>
    <property type="match status" value="1"/>
</dbReference>
<dbReference type="GO" id="GO:0000160">
    <property type="term" value="P:phosphorelay signal transduction system"/>
    <property type="evidence" value="ECO:0007669"/>
    <property type="project" value="InterPro"/>
</dbReference>
<dbReference type="InterPro" id="IPR051677">
    <property type="entry name" value="AfsR-DnrI-RedD_regulator"/>
</dbReference>
<dbReference type="InterPro" id="IPR005158">
    <property type="entry name" value="BTAD"/>
</dbReference>
<gene>
    <name evidence="5" type="ORF">B0I29_101511</name>
</gene>
<dbReference type="EMBL" id="QLMJ01000001">
    <property type="protein sequence ID" value="RAK43381.1"/>
    <property type="molecule type" value="Genomic_DNA"/>
</dbReference>
<dbReference type="Gene3D" id="1.10.10.10">
    <property type="entry name" value="Winged helix-like DNA-binding domain superfamily/Winged helix DNA-binding domain"/>
    <property type="match status" value="1"/>
</dbReference>
<protein>
    <submittedName>
        <fullName evidence="5">Transcriptional activator</fullName>
    </submittedName>
</protein>
<dbReference type="Pfam" id="PF03704">
    <property type="entry name" value="BTAD"/>
    <property type="match status" value="1"/>
</dbReference>
<dbReference type="SMART" id="SM00862">
    <property type="entry name" value="Trans_reg_C"/>
    <property type="match status" value="1"/>
</dbReference>
<feature type="domain" description="OmpR/PhoB-type" evidence="3">
    <location>
        <begin position="772"/>
        <end position="842"/>
    </location>
</feature>
<dbReference type="InterPro" id="IPR011990">
    <property type="entry name" value="TPR-like_helical_dom_sf"/>
</dbReference>
<evidence type="ECO:0000259" key="4">
    <source>
        <dbReference type="SMART" id="SM01043"/>
    </source>
</evidence>
<dbReference type="GO" id="GO:0006355">
    <property type="term" value="P:regulation of DNA-templated transcription"/>
    <property type="evidence" value="ECO:0007669"/>
    <property type="project" value="InterPro"/>
</dbReference>
<keyword evidence="6" id="KW-1185">Reference proteome</keyword>
<dbReference type="PANTHER" id="PTHR35807:SF2">
    <property type="entry name" value="TRANSCRIPTIONAL ACTIVATOR DOMAIN"/>
    <property type="match status" value="1"/>
</dbReference>